<proteinExistence type="predicted"/>
<evidence type="ECO:0000313" key="1">
    <source>
        <dbReference type="EMBL" id="MCS7476511.1"/>
    </source>
</evidence>
<evidence type="ECO:0008006" key="3">
    <source>
        <dbReference type="Google" id="ProtNLM"/>
    </source>
</evidence>
<dbReference type="AlphaFoldDB" id="A0A9X2VH31"/>
<accession>A0A9X2VH31</accession>
<reference evidence="1" key="1">
    <citation type="submission" date="2022-08" db="EMBL/GenBank/DDBJ databases">
        <authorList>
            <person name="Tistechok S."/>
            <person name="Samborskyy M."/>
            <person name="Roman I."/>
        </authorList>
    </citation>
    <scope>NUCLEOTIDE SEQUENCE</scope>
    <source>
        <strain evidence="1">DSM 103496</strain>
    </source>
</reference>
<dbReference type="EMBL" id="JANYMP010000002">
    <property type="protein sequence ID" value="MCS7476511.1"/>
    <property type="molecule type" value="Genomic_DNA"/>
</dbReference>
<protein>
    <recommendedName>
        <fullName evidence="3">Basic secretory peptidase family protein</fullName>
    </recommendedName>
</protein>
<keyword evidence="2" id="KW-1185">Reference proteome</keyword>
<name>A0A9X2VH31_9PSEU</name>
<evidence type="ECO:0000313" key="2">
    <source>
        <dbReference type="Proteomes" id="UP001141259"/>
    </source>
</evidence>
<dbReference type="Proteomes" id="UP001141259">
    <property type="component" value="Unassembled WGS sequence"/>
</dbReference>
<sequence length="421" mass="44436">MASTASRVRALLVAAIVATFLAGLSQVVQPVGASTPPPQAAPAAADVRAPVVRALLDRRAAALRDRDEAAFLATVDPADPVFLDHQRDLFHNLAGVPLAEWGYEVDPAAQTTPTARPAADELWAPAVRLRYRLEGVDAQPSTRPMGYLFARHGDRWLLASDTAAGETWRGPWDFGPCHVLTSPSGLVLSHPGGEALAARVLAELDSAVAVVTEVWGTAWPRQVAVLVPGGQEEMRALVGPAFAVGSIAGVAVAEQIDPVAHTARGQRVVLNPASATALSPLSLRVLLRHEITHVAVRGNTVDGAPMWLLEGFADYVGFRGSEVPAAKAAPALAASVRTALPTALPSDADFRGPTMDLAYQEAWSVNRYLAGLLGEPGLVALYRALAAEKSDVDGVLRAAIGTDRAGLTEGWREFLRAEFPR</sequence>
<dbReference type="SUPFAM" id="SSF55486">
    <property type="entry name" value="Metalloproteases ('zincins'), catalytic domain"/>
    <property type="match status" value="1"/>
</dbReference>
<dbReference type="RefSeq" id="WP_259622002.1">
    <property type="nucleotide sequence ID" value="NZ_JANYMP010000002.1"/>
</dbReference>
<comment type="caution">
    <text evidence="1">The sequence shown here is derived from an EMBL/GenBank/DDBJ whole genome shotgun (WGS) entry which is preliminary data.</text>
</comment>
<gene>
    <name evidence="1" type="ORF">NZH93_06580</name>
</gene>
<organism evidence="1 2">
    <name type="scientific">Umezawaea endophytica</name>
    <dbReference type="NCBI Taxonomy" id="1654476"/>
    <lineage>
        <taxon>Bacteria</taxon>
        <taxon>Bacillati</taxon>
        <taxon>Actinomycetota</taxon>
        <taxon>Actinomycetes</taxon>
        <taxon>Pseudonocardiales</taxon>
        <taxon>Pseudonocardiaceae</taxon>
        <taxon>Umezawaea</taxon>
    </lineage>
</organism>